<evidence type="ECO:0000313" key="3">
    <source>
        <dbReference type="Proteomes" id="UP000504636"/>
    </source>
</evidence>
<dbReference type="Proteomes" id="UP000504636">
    <property type="component" value="Unplaced"/>
</dbReference>
<feature type="compositionally biased region" description="Basic and acidic residues" evidence="1">
    <location>
        <begin position="50"/>
        <end position="67"/>
    </location>
</feature>
<dbReference type="RefSeq" id="XP_033573250.1">
    <property type="nucleotide sequence ID" value="XM_033720657.1"/>
</dbReference>
<keyword evidence="3" id="KW-1185">Reference proteome</keyword>
<sequence length="171" mass="19492">MSSLDLVLAAIDAADPDRLRITLKRVCSLSNDTLELVCSELLVAEKAAESQKKASESGGNGKEDNSKALKRKRVEYNTIRFQTCIQCEQEFDATKNEEGCCRWHKGELEADEDPNMWPDFEDWRDGEYDDWKDEFPERFLWSCCKRRGDDEEVCCVGKHMSAQEHASGKSG</sequence>
<evidence type="ECO:0000256" key="1">
    <source>
        <dbReference type="SAM" id="MobiDB-lite"/>
    </source>
</evidence>
<dbReference type="OrthoDB" id="5422613at2759"/>
<reference evidence="4" key="3">
    <citation type="submission" date="2025-04" db="UniProtKB">
        <authorList>
            <consortium name="RefSeq"/>
        </authorList>
    </citation>
    <scope>IDENTIFICATION</scope>
    <source>
        <strain evidence="4">CBS 304.34</strain>
    </source>
</reference>
<name>A0A6A6YBT5_9PEZI</name>
<dbReference type="PANTHER" id="PTHR38167">
    <property type="entry name" value="C2H2-TYPE DOMAIN-CONTAINING PROTEIN"/>
    <property type="match status" value="1"/>
</dbReference>
<dbReference type="GeneID" id="54461550"/>
<dbReference type="EMBL" id="MU003707">
    <property type="protein sequence ID" value="KAF2806286.1"/>
    <property type="molecule type" value="Genomic_DNA"/>
</dbReference>
<evidence type="ECO:0000313" key="2">
    <source>
        <dbReference type="EMBL" id="KAF2806286.1"/>
    </source>
</evidence>
<evidence type="ECO:0000313" key="4">
    <source>
        <dbReference type="RefSeq" id="XP_033573250.1"/>
    </source>
</evidence>
<accession>A0A6A6YBT5</accession>
<dbReference type="AlphaFoldDB" id="A0A6A6YBT5"/>
<organism evidence="2">
    <name type="scientific">Mytilinidion resinicola</name>
    <dbReference type="NCBI Taxonomy" id="574789"/>
    <lineage>
        <taxon>Eukaryota</taxon>
        <taxon>Fungi</taxon>
        <taxon>Dikarya</taxon>
        <taxon>Ascomycota</taxon>
        <taxon>Pezizomycotina</taxon>
        <taxon>Dothideomycetes</taxon>
        <taxon>Pleosporomycetidae</taxon>
        <taxon>Mytilinidiales</taxon>
        <taxon>Mytilinidiaceae</taxon>
        <taxon>Mytilinidion</taxon>
    </lineage>
</organism>
<dbReference type="PANTHER" id="PTHR38167:SF1">
    <property type="entry name" value="C2H2-TYPE DOMAIN-CONTAINING PROTEIN"/>
    <property type="match status" value="1"/>
</dbReference>
<feature type="region of interest" description="Disordered" evidence="1">
    <location>
        <begin position="50"/>
        <end position="69"/>
    </location>
</feature>
<gene>
    <name evidence="2 4" type="ORF">BDZ99DRAFT_465926</name>
</gene>
<reference evidence="2 4" key="1">
    <citation type="journal article" date="2020" name="Stud. Mycol.">
        <title>101 Dothideomycetes genomes: a test case for predicting lifestyles and emergence of pathogens.</title>
        <authorList>
            <person name="Haridas S."/>
            <person name="Albert R."/>
            <person name="Binder M."/>
            <person name="Bloem J."/>
            <person name="Labutti K."/>
            <person name="Salamov A."/>
            <person name="Andreopoulos B."/>
            <person name="Baker S."/>
            <person name="Barry K."/>
            <person name="Bills G."/>
            <person name="Bluhm B."/>
            <person name="Cannon C."/>
            <person name="Castanera R."/>
            <person name="Culley D."/>
            <person name="Daum C."/>
            <person name="Ezra D."/>
            <person name="Gonzalez J."/>
            <person name="Henrissat B."/>
            <person name="Kuo A."/>
            <person name="Liang C."/>
            <person name="Lipzen A."/>
            <person name="Lutzoni F."/>
            <person name="Magnuson J."/>
            <person name="Mondo S."/>
            <person name="Nolan M."/>
            <person name="Ohm R."/>
            <person name="Pangilinan J."/>
            <person name="Park H.-J."/>
            <person name="Ramirez L."/>
            <person name="Alfaro M."/>
            <person name="Sun H."/>
            <person name="Tritt A."/>
            <person name="Yoshinaga Y."/>
            <person name="Zwiers L.-H."/>
            <person name="Turgeon B."/>
            <person name="Goodwin S."/>
            <person name="Spatafora J."/>
            <person name="Crous P."/>
            <person name="Grigoriev I."/>
        </authorList>
    </citation>
    <scope>NUCLEOTIDE SEQUENCE</scope>
    <source>
        <strain evidence="2 4">CBS 304.34</strain>
    </source>
</reference>
<evidence type="ECO:0008006" key="5">
    <source>
        <dbReference type="Google" id="ProtNLM"/>
    </source>
</evidence>
<protein>
    <recommendedName>
        <fullName evidence="5">C2H2-type domain-containing protein</fullName>
    </recommendedName>
</protein>
<reference evidence="4" key="2">
    <citation type="submission" date="2020-04" db="EMBL/GenBank/DDBJ databases">
        <authorList>
            <consortium name="NCBI Genome Project"/>
        </authorList>
    </citation>
    <scope>NUCLEOTIDE SEQUENCE</scope>
    <source>
        <strain evidence="4">CBS 304.34</strain>
    </source>
</reference>
<proteinExistence type="predicted"/>